<keyword evidence="2" id="KW-1185">Reference proteome</keyword>
<dbReference type="OrthoDB" id="10411179at2759"/>
<comment type="caution">
    <text evidence="1">The sequence shown here is derived from an EMBL/GenBank/DDBJ whole genome shotgun (WGS) entry which is preliminary data.</text>
</comment>
<evidence type="ECO:0000313" key="1">
    <source>
        <dbReference type="EMBL" id="GFR32293.1"/>
    </source>
</evidence>
<dbReference type="EMBL" id="BMAO01029496">
    <property type="protein sequence ID" value="GFR32293.1"/>
    <property type="molecule type" value="Genomic_DNA"/>
</dbReference>
<name>A0A8X6HZ02_TRICU</name>
<proteinExistence type="predicted"/>
<protein>
    <submittedName>
        <fullName evidence="1">Uncharacterized protein</fullName>
    </submittedName>
</protein>
<sequence>MPKVSEMKSHELEVYNLLQRSLDKKLQKHGFDNWLQSILPRTNHLYLSHQKRQFDHLVQRHHHPVRGHCQDLHQHRYESDSSCGSCAWILSNSLLNKTFPIQQSETVPIPYGDHVRKQSDRDIELYRFAKCTEASGSDEQAVASRLFTHRGLLMIVTEFTNRLEKYLFR</sequence>
<dbReference type="AlphaFoldDB" id="A0A8X6HZ02"/>
<evidence type="ECO:0000313" key="2">
    <source>
        <dbReference type="Proteomes" id="UP000887116"/>
    </source>
</evidence>
<organism evidence="1 2">
    <name type="scientific">Trichonephila clavata</name>
    <name type="common">Joro spider</name>
    <name type="synonym">Nephila clavata</name>
    <dbReference type="NCBI Taxonomy" id="2740835"/>
    <lineage>
        <taxon>Eukaryota</taxon>
        <taxon>Metazoa</taxon>
        <taxon>Ecdysozoa</taxon>
        <taxon>Arthropoda</taxon>
        <taxon>Chelicerata</taxon>
        <taxon>Arachnida</taxon>
        <taxon>Araneae</taxon>
        <taxon>Araneomorphae</taxon>
        <taxon>Entelegynae</taxon>
        <taxon>Araneoidea</taxon>
        <taxon>Nephilidae</taxon>
        <taxon>Trichonephila</taxon>
    </lineage>
</organism>
<dbReference type="Proteomes" id="UP000887116">
    <property type="component" value="Unassembled WGS sequence"/>
</dbReference>
<gene>
    <name evidence="1" type="ORF">TNCT_290771</name>
</gene>
<accession>A0A8X6HZ02</accession>
<reference evidence="1" key="1">
    <citation type="submission" date="2020-07" db="EMBL/GenBank/DDBJ databases">
        <title>Multicomponent nature underlies the extraordinary mechanical properties of spider dragline silk.</title>
        <authorList>
            <person name="Kono N."/>
            <person name="Nakamura H."/>
            <person name="Mori M."/>
            <person name="Yoshida Y."/>
            <person name="Ohtoshi R."/>
            <person name="Malay A.D."/>
            <person name="Moran D.A.P."/>
            <person name="Tomita M."/>
            <person name="Numata K."/>
            <person name="Arakawa K."/>
        </authorList>
    </citation>
    <scope>NUCLEOTIDE SEQUENCE</scope>
</reference>